<gene>
    <name evidence="1" type="ORF">AVDCRST_MAG87-564</name>
</gene>
<name>A0A6J4UCK3_9BACT</name>
<protein>
    <submittedName>
        <fullName evidence="1">Uncharacterized protein</fullName>
    </submittedName>
</protein>
<organism evidence="1">
    <name type="scientific">uncultured Thermomicrobiales bacterium</name>
    <dbReference type="NCBI Taxonomy" id="1645740"/>
    <lineage>
        <taxon>Bacteria</taxon>
        <taxon>Pseudomonadati</taxon>
        <taxon>Thermomicrobiota</taxon>
        <taxon>Thermomicrobia</taxon>
        <taxon>Thermomicrobiales</taxon>
        <taxon>environmental samples</taxon>
    </lineage>
</organism>
<dbReference type="EMBL" id="CADCWJ010000140">
    <property type="protein sequence ID" value="CAA9547101.1"/>
    <property type="molecule type" value="Genomic_DNA"/>
</dbReference>
<dbReference type="AlphaFoldDB" id="A0A6J4UCK3"/>
<accession>A0A6J4UCK3</accession>
<evidence type="ECO:0000313" key="1">
    <source>
        <dbReference type="EMBL" id="CAA9547101.1"/>
    </source>
</evidence>
<sequence>MLPLFDQPVAMPRNPAFLGKQTNTRRGLHIAPTSDRDAGAIRAVASGFFYAGMVKCSDAILYGGPASPGRQ</sequence>
<reference evidence="1" key="1">
    <citation type="submission" date="2020-02" db="EMBL/GenBank/DDBJ databases">
        <authorList>
            <person name="Meier V. D."/>
        </authorList>
    </citation>
    <scope>NUCLEOTIDE SEQUENCE</scope>
    <source>
        <strain evidence="1">AVDCRST_MAG87</strain>
    </source>
</reference>
<proteinExistence type="predicted"/>